<name>A0AAV0XQ48_9HEMI</name>
<comment type="caution">
    <text evidence="2">The sequence shown here is derived from an EMBL/GenBank/DDBJ whole genome shotgun (WGS) entry which is preliminary data.</text>
</comment>
<sequence>MKTQLLKKILITTSYVPTLLKQENWSFLNNSTNVNELIDIFYTKLNNSIDKSSFVVKLNSKNKIIKEWMTKGLLTSARRKNDLSKMVSKHPNNIKLRQYYIKYRNHFTTLLRARKISFYKSEFSNISTNPKLTWKLINNLTKNSINISNEIFKNNIESNGQIINTQVDPLNTANIFNSFFLGIGEDLATKFKNNTHNINENISNSQNISFNEDFLKIIERTEVLNIINNFKDKTAAGFDKLSVKLVKHIAPYIVEPLIFILNLCLKQGIFPDKFKIAIVKPLYKTGNKENISNYRPISMLCNFSKIFEKNIKTRLITFLEKNKLLSKNQFGFRTGKSTTGALYTTIKFLYKELDQNKKIIAVFLDLAKAFDTVNHAELLKILPSFGITKDSLMWFENYLMNRKQVVSINGVLSNEGVIKYGVPQGSVLGPVLFILYINNICNLSIDGLITTYADDTCILFSSNTWDNVHHKATIGVNNIFKELNNIKLTLNINKSVFVAFSIYNSAIPFNDIYIHSCDTSNLNLNLCNCQKLIRVTRVKYLGLIIDCNLRWKLHVEYLVMRLRSIISKLFKLNKLLPTEISRIVYNSLYKSIFQYGLIVWGGCTDNAIRPLEIQQNLAIRICLNKKELYGSSTTNYKVFKALPVRYLYKQFSIMFQIDNFGFQKNNKRENRSYDMQVNYTNKSFGKKFVDYLGPTNFNSLPLYLKKIISSNVNKYNSITNKKAIVNYLLLEL</sequence>
<evidence type="ECO:0000259" key="1">
    <source>
        <dbReference type="PROSITE" id="PS50878"/>
    </source>
</evidence>
<dbReference type="EMBL" id="CARXXK010000527">
    <property type="protein sequence ID" value="CAI6370744.1"/>
    <property type="molecule type" value="Genomic_DNA"/>
</dbReference>
<gene>
    <name evidence="2" type="ORF">MEUPH1_LOCUS24834</name>
</gene>
<keyword evidence="3" id="KW-1185">Reference proteome</keyword>
<reference evidence="2 3" key="1">
    <citation type="submission" date="2023-01" db="EMBL/GenBank/DDBJ databases">
        <authorList>
            <person name="Whitehead M."/>
        </authorList>
    </citation>
    <scope>NUCLEOTIDE SEQUENCE [LARGE SCALE GENOMIC DNA]</scope>
</reference>
<dbReference type="InterPro" id="IPR000477">
    <property type="entry name" value="RT_dom"/>
</dbReference>
<dbReference type="AlphaFoldDB" id="A0AAV0XQ48"/>
<feature type="domain" description="Reverse transcriptase" evidence="1">
    <location>
        <begin position="263"/>
        <end position="545"/>
    </location>
</feature>
<evidence type="ECO:0000313" key="2">
    <source>
        <dbReference type="EMBL" id="CAI6370744.1"/>
    </source>
</evidence>
<organism evidence="2 3">
    <name type="scientific">Macrosiphum euphorbiae</name>
    <name type="common">potato aphid</name>
    <dbReference type="NCBI Taxonomy" id="13131"/>
    <lineage>
        <taxon>Eukaryota</taxon>
        <taxon>Metazoa</taxon>
        <taxon>Ecdysozoa</taxon>
        <taxon>Arthropoda</taxon>
        <taxon>Hexapoda</taxon>
        <taxon>Insecta</taxon>
        <taxon>Pterygota</taxon>
        <taxon>Neoptera</taxon>
        <taxon>Paraneoptera</taxon>
        <taxon>Hemiptera</taxon>
        <taxon>Sternorrhyncha</taxon>
        <taxon>Aphidomorpha</taxon>
        <taxon>Aphidoidea</taxon>
        <taxon>Aphididae</taxon>
        <taxon>Macrosiphini</taxon>
        <taxon>Macrosiphum</taxon>
    </lineage>
</organism>
<dbReference type="PANTHER" id="PTHR33332">
    <property type="entry name" value="REVERSE TRANSCRIPTASE DOMAIN-CONTAINING PROTEIN"/>
    <property type="match status" value="1"/>
</dbReference>
<dbReference type="PROSITE" id="PS50878">
    <property type="entry name" value="RT_POL"/>
    <property type="match status" value="1"/>
</dbReference>
<dbReference type="InterPro" id="IPR043502">
    <property type="entry name" value="DNA/RNA_pol_sf"/>
</dbReference>
<accession>A0AAV0XQ48</accession>
<protein>
    <recommendedName>
        <fullName evidence="1">Reverse transcriptase domain-containing protein</fullName>
    </recommendedName>
</protein>
<proteinExistence type="predicted"/>
<dbReference type="Pfam" id="PF00078">
    <property type="entry name" value="RVT_1"/>
    <property type="match status" value="1"/>
</dbReference>
<evidence type="ECO:0000313" key="3">
    <source>
        <dbReference type="Proteomes" id="UP001160148"/>
    </source>
</evidence>
<dbReference type="GO" id="GO:0071897">
    <property type="term" value="P:DNA biosynthetic process"/>
    <property type="evidence" value="ECO:0007669"/>
    <property type="project" value="UniProtKB-ARBA"/>
</dbReference>
<dbReference type="CDD" id="cd01650">
    <property type="entry name" value="RT_nLTR_like"/>
    <property type="match status" value="1"/>
</dbReference>
<dbReference type="Proteomes" id="UP001160148">
    <property type="component" value="Unassembled WGS sequence"/>
</dbReference>
<dbReference type="SUPFAM" id="SSF56672">
    <property type="entry name" value="DNA/RNA polymerases"/>
    <property type="match status" value="1"/>
</dbReference>